<dbReference type="AlphaFoldDB" id="A0A0P1F2A8"/>
<dbReference type="SUPFAM" id="SSF141523">
    <property type="entry name" value="L,D-transpeptidase catalytic domain-like"/>
    <property type="match status" value="1"/>
</dbReference>
<dbReference type="EC" id="2.-.-.-" evidence="12"/>
<keyword evidence="8 9" id="KW-0961">Cell wall biogenesis/degradation</keyword>
<dbReference type="RefSeq" id="WP_038004233.1">
    <property type="nucleotide sequence ID" value="NZ_CYRX01000033.1"/>
</dbReference>
<dbReference type="GO" id="GO:0071972">
    <property type="term" value="F:peptidoglycan L,D-transpeptidase activity"/>
    <property type="evidence" value="ECO:0007669"/>
    <property type="project" value="TreeGrafter"/>
</dbReference>
<keyword evidence="10" id="KW-0732">Signal</keyword>
<evidence type="ECO:0000256" key="3">
    <source>
        <dbReference type="ARBA" id="ARBA00022676"/>
    </source>
</evidence>
<feature type="active site" description="Nucleophile" evidence="9">
    <location>
        <position position="158"/>
    </location>
</feature>
<keyword evidence="3" id="KW-0328">Glycosyltransferase</keyword>
<dbReference type="GO" id="GO:0005576">
    <property type="term" value="C:extracellular region"/>
    <property type="evidence" value="ECO:0007669"/>
    <property type="project" value="TreeGrafter"/>
</dbReference>
<dbReference type="Gene3D" id="2.40.440.10">
    <property type="entry name" value="L,D-transpeptidase catalytic domain-like"/>
    <property type="match status" value="1"/>
</dbReference>
<dbReference type="PANTHER" id="PTHR30582">
    <property type="entry name" value="L,D-TRANSPEPTIDASE"/>
    <property type="match status" value="1"/>
</dbReference>
<dbReference type="InterPro" id="IPR038063">
    <property type="entry name" value="Transpep_catalytic_dom"/>
</dbReference>
<dbReference type="UniPathway" id="UPA00219"/>
<evidence type="ECO:0000256" key="10">
    <source>
        <dbReference type="SAM" id="SignalP"/>
    </source>
</evidence>
<keyword evidence="7 9" id="KW-0573">Peptidoglycan synthesis</keyword>
<feature type="domain" description="L,D-TPase catalytic" evidence="11">
    <location>
        <begin position="45"/>
        <end position="182"/>
    </location>
</feature>
<evidence type="ECO:0000256" key="1">
    <source>
        <dbReference type="ARBA" id="ARBA00004752"/>
    </source>
</evidence>
<dbReference type="GO" id="GO:0008360">
    <property type="term" value="P:regulation of cell shape"/>
    <property type="evidence" value="ECO:0007669"/>
    <property type="project" value="UniProtKB-UniRule"/>
</dbReference>
<evidence type="ECO:0000256" key="5">
    <source>
        <dbReference type="ARBA" id="ARBA00022801"/>
    </source>
</evidence>
<keyword evidence="4 12" id="KW-0808">Transferase</keyword>
<proteinExistence type="inferred from homology"/>
<feature type="active site" description="Proton donor/acceptor" evidence="9">
    <location>
        <position position="142"/>
    </location>
</feature>
<gene>
    <name evidence="12" type="primary">erfK_4</name>
    <name evidence="12" type="ORF">THS5294_03104</name>
</gene>
<dbReference type="CDD" id="cd16913">
    <property type="entry name" value="YkuD_like"/>
    <property type="match status" value="1"/>
</dbReference>
<evidence type="ECO:0000256" key="9">
    <source>
        <dbReference type="PROSITE-ProRule" id="PRU01373"/>
    </source>
</evidence>
<dbReference type="PANTHER" id="PTHR30582:SF24">
    <property type="entry name" value="L,D-TRANSPEPTIDASE ERFK_SRFK-RELATED"/>
    <property type="match status" value="1"/>
</dbReference>
<comment type="pathway">
    <text evidence="1 9">Cell wall biogenesis; peptidoglycan biosynthesis.</text>
</comment>
<dbReference type="Proteomes" id="UP000051298">
    <property type="component" value="Unassembled WGS sequence"/>
</dbReference>
<evidence type="ECO:0000256" key="4">
    <source>
        <dbReference type="ARBA" id="ARBA00022679"/>
    </source>
</evidence>
<evidence type="ECO:0000256" key="7">
    <source>
        <dbReference type="ARBA" id="ARBA00022984"/>
    </source>
</evidence>
<keyword evidence="5" id="KW-0378">Hydrolase</keyword>
<dbReference type="GO" id="GO:0018104">
    <property type="term" value="P:peptidoglycan-protein cross-linking"/>
    <property type="evidence" value="ECO:0007669"/>
    <property type="project" value="TreeGrafter"/>
</dbReference>
<evidence type="ECO:0000256" key="6">
    <source>
        <dbReference type="ARBA" id="ARBA00022960"/>
    </source>
</evidence>
<comment type="similarity">
    <text evidence="2">Belongs to the YkuD family.</text>
</comment>
<feature type="chain" id="PRO_5006062195" evidence="10">
    <location>
        <begin position="25"/>
        <end position="182"/>
    </location>
</feature>
<accession>A0A0P1F2A8</accession>
<evidence type="ECO:0000256" key="2">
    <source>
        <dbReference type="ARBA" id="ARBA00005992"/>
    </source>
</evidence>
<dbReference type="Pfam" id="PF03734">
    <property type="entry name" value="YkuD"/>
    <property type="match status" value="1"/>
</dbReference>
<evidence type="ECO:0000313" key="13">
    <source>
        <dbReference type="Proteomes" id="UP000051298"/>
    </source>
</evidence>
<dbReference type="InterPro" id="IPR050979">
    <property type="entry name" value="LD-transpeptidase"/>
</dbReference>
<feature type="signal peptide" evidence="10">
    <location>
        <begin position="1"/>
        <end position="24"/>
    </location>
</feature>
<dbReference type="PROSITE" id="PS52029">
    <property type="entry name" value="LD_TPASE"/>
    <property type="match status" value="1"/>
</dbReference>
<dbReference type="eggNOG" id="COG1376">
    <property type="taxonomic scope" value="Bacteria"/>
</dbReference>
<protein>
    <submittedName>
        <fullName evidence="12">Putative L,D-transpeptidase ErfK/SrfK</fullName>
        <ecNumber evidence="12">2.-.-.-</ecNumber>
    </submittedName>
</protein>
<sequence>MDRRTFLMSAAGLGGAFATGQAAAYEPAANLRPTLVQVRADFAPGSIVVVPKAHYLYWIQEGGTAMRYGVGVGRAGLEFQGDAVIARKAKWPNWRPTDEMIERDPQTYARFAEGVPGGPENPLGSRALYLYQGGVDTYYRIHGTTQPRSIGQSVSNGCIRMINAHVEDLYDRVPVGTRVTVL</sequence>
<keyword evidence="6 9" id="KW-0133">Cell shape</keyword>
<reference evidence="12 13" key="1">
    <citation type="submission" date="2015-09" db="EMBL/GenBank/DDBJ databases">
        <authorList>
            <consortium name="Swine Surveillance"/>
        </authorList>
    </citation>
    <scope>NUCLEOTIDE SEQUENCE [LARGE SCALE GENOMIC DNA]</scope>
    <source>
        <strain evidence="12 13">CECT 5294</strain>
    </source>
</reference>
<dbReference type="GO" id="GO:0016757">
    <property type="term" value="F:glycosyltransferase activity"/>
    <property type="evidence" value="ECO:0007669"/>
    <property type="project" value="UniProtKB-KW"/>
</dbReference>
<evidence type="ECO:0000313" key="12">
    <source>
        <dbReference type="EMBL" id="CUH61791.1"/>
    </source>
</evidence>
<evidence type="ECO:0000259" key="11">
    <source>
        <dbReference type="PROSITE" id="PS52029"/>
    </source>
</evidence>
<dbReference type="EMBL" id="CYRX01000033">
    <property type="protein sequence ID" value="CUH61791.1"/>
    <property type="molecule type" value="Genomic_DNA"/>
</dbReference>
<dbReference type="FunFam" id="2.40.440.10:FF:000002">
    <property type="entry name" value="L,D-transpeptidase ErfK/SrfK"/>
    <property type="match status" value="1"/>
</dbReference>
<dbReference type="GO" id="GO:0071555">
    <property type="term" value="P:cell wall organization"/>
    <property type="evidence" value="ECO:0007669"/>
    <property type="project" value="UniProtKB-UniRule"/>
</dbReference>
<organism evidence="12 13">
    <name type="scientific">Thalassobacter stenotrophicus</name>
    <dbReference type="NCBI Taxonomy" id="266809"/>
    <lineage>
        <taxon>Bacteria</taxon>
        <taxon>Pseudomonadati</taxon>
        <taxon>Pseudomonadota</taxon>
        <taxon>Alphaproteobacteria</taxon>
        <taxon>Rhodobacterales</taxon>
        <taxon>Roseobacteraceae</taxon>
        <taxon>Thalassobacter</taxon>
    </lineage>
</organism>
<evidence type="ECO:0000256" key="8">
    <source>
        <dbReference type="ARBA" id="ARBA00023316"/>
    </source>
</evidence>
<dbReference type="InterPro" id="IPR005490">
    <property type="entry name" value="LD_TPept_cat_dom"/>
</dbReference>
<dbReference type="STRING" id="266809.PM03_00925"/>
<name>A0A0P1F2A8_9RHOB</name>